<keyword evidence="2" id="KW-1185">Reference proteome</keyword>
<evidence type="ECO:0000313" key="1">
    <source>
        <dbReference type="EMBL" id="KAK3800163.1"/>
    </source>
</evidence>
<gene>
    <name evidence="1" type="ORF">RRG08_060784</name>
</gene>
<dbReference type="Proteomes" id="UP001283361">
    <property type="component" value="Unassembled WGS sequence"/>
</dbReference>
<dbReference type="EMBL" id="JAWDGP010000496">
    <property type="protein sequence ID" value="KAK3800163.1"/>
    <property type="molecule type" value="Genomic_DNA"/>
</dbReference>
<name>A0AAE1B625_9GAST</name>
<reference evidence="1" key="1">
    <citation type="journal article" date="2023" name="G3 (Bethesda)">
        <title>A reference genome for the long-term kleptoplast-retaining sea slug Elysia crispata morphotype clarki.</title>
        <authorList>
            <person name="Eastman K.E."/>
            <person name="Pendleton A.L."/>
            <person name="Shaikh M.A."/>
            <person name="Suttiyut T."/>
            <person name="Ogas R."/>
            <person name="Tomko P."/>
            <person name="Gavelis G."/>
            <person name="Widhalm J.R."/>
            <person name="Wisecaver J.H."/>
        </authorList>
    </citation>
    <scope>NUCLEOTIDE SEQUENCE</scope>
    <source>
        <strain evidence="1">ECLA1</strain>
    </source>
</reference>
<organism evidence="1 2">
    <name type="scientific">Elysia crispata</name>
    <name type="common">lettuce slug</name>
    <dbReference type="NCBI Taxonomy" id="231223"/>
    <lineage>
        <taxon>Eukaryota</taxon>
        <taxon>Metazoa</taxon>
        <taxon>Spiralia</taxon>
        <taxon>Lophotrochozoa</taxon>
        <taxon>Mollusca</taxon>
        <taxon>Gastropoda</taxon>
        <taxon>Heterobranchia</taxon>
        <taxon>Euthyneura</taxon>
        <taxon>Panpulmonata</taxon>
        <taxon>Sacoglossa</taxon>
        <taxon>Placobranchoidea</taxon>
        <taxon>Plakobranchidae</taxon>
        <taxon>Elysia</taxon>
    </lineage>
</organism>
<accession>A0AAE1B625</accession>
<sequence length="195" mass="22123">MKGTSIIICSKAICICNHLRHHRVSHNTGRSVVSTYYRWTVQTRSTNSTDPTLLQVGRSVVSTYGRWTVQTRSTNSTDPTLLQVGRSTVSTYYRWTVQTKSTYSTDPTLLQVGRSVVSTYYRWTVQTRSTNSNDPAMLKTCKFMRKEPSQYYEEAGKRVGRAVIGLTGAETKYWKQAQQFKGTGSTVLEYSQLFG</sequence>
<evidence type="ECO:0000313" key="2">
    <source>
        <dbReference type="Proteomes" id="UP001283361"/>
    </source>
</evidence>
<protein>
    <submittedName>
        <fullName evidence="1">Uncharacterized protein</fullName>
    </submittedName>
</protein>
<proteinExistence type="predicted"/>
<dbReference type="AlphaFoldDB" id="A0AAE1B625"/>
<comment type="caution">
    <text evidence="1">The sequence shown here is derived from an EMBL/GenBank/DDBJ whole genome shotgun (WGS) entry which is preliminary data.</text>
</comment>